<sequence length="368" mass="41362">MKKSTMMLTDVIQAPDFAQAYLPNYVLFLGCCELELQNMVKQRVQKMLMRYLAYMGGRAATYGRSVEQQLLKNVGDTTALVCFENQVEALEKIEFPKVNWNSITPITDKGSPYANFRMERWIIVFVSDYASDSLRKLVKIKGWQVLTIGNSKTPSDWSLKGAIFHPFSPQLFFSISFLVSFSCSNQKEVAEELFTSLSVVGERLDSTRLRSLFPSLSVVGEMLDSTRCCCLVAVRFAFSRRRKARLHSLLLSDWVDGPLYSGSLYQIICQMGSAKTDIMDILCIIMMEKKEVVYEPSTCSVQRRGAMGSARVLARQFNFILTALPAVIPPEVPPQTQKKSRTVTSTGSVPLSSVLASPNLSYLSYIIF</sequence>
<gene>
    <name evidence="1" type="ORF">F8388_017533</name>
</gene>
<comment type="caution">
    <text evidence="1">The sequence shown here is derived from an EMBL/GenBank/DDBJ whole genome shotgun (WGS) entry which is preliminary data.</text>
</comment>
<dbReference type="AlphaFoldDB" id="A0A7J6G4Y2"/>
<dbReference type="InterPro" id="IPR005049">
    <property type="entry name" value="STL-like"/>
</dbReference>
<name>A0A7J6G4Y2_CANSA</name>
<dbReference type="EMBL" id="JAATIP010000082">
    <property type="protein sequence ID" value="KAF4377129.1"/>
    <property type="molecule type" value="Genomic_DNA"/>
</dbReference>
<organism evidence="1 2">
    <name type="scientific">Cannabis sativa</name>
    <name type="common">Hemp</name>
    <name type="synonym">Marijuana</name>
    <dbReference type="NCBI Taxonomy" id="3483"/>
    <lineage>
        <taxon>Eukaryota</taxon>
        <taxon>Viridiplantae</taxon>
        <taxon>Streptophyta</taxon>
        <taxon>Embryophyta</taxon>
        <taxon>Tracheophyta</taxon>
        <taxon>Spermatophyta</taxon>
        <taxon>Magnoliopsida</taxon>
        <taxon>eudicotyledons</taxon>
        <taxon>Gunneridae</taxon>
        <taxon>Pentapetalae</taxon>
        <taxon>rosids</taxon>
        <taxon>fabids</taxon>
        <taxon>Rosales</taxon>
        <taxon>Cannabaceae</taxon>
        <taxon>Cannabis</taxon>
    </lineage>
</organism>
<evidence type="ECO:0000313" key="2">
    <source>
        <dbReference type="Proteomes" id="UP000525078"/>
    </source>
</evidence>
<dbReference type="PANTHER" id="PTHR31362:SF0">
    <property type="entry name" value="EXOSTOSIN DOMAIN-CONTAINING PROTEIN-RELATED"/>
    <property type="match status" value="1"/>
</dbReference>
<evidence type="ECO:0000313" key="1">
    <source>
        <dbReference type="EMBL" id="KAF4377129.1"/>
    </source>
</evidence>
<reference evidence="1 2" key="1">
    <citation type="journal article" date="2020" name="bioRxiv">
        <title>Sequence and annotation of 42 cannabis genomes reveals extensive copy number variation in cannabinoid synthesis and pathogen resistance genes.</title>
        <authorList>
            <person name="Mckernan K.J."/>
            <person name="Helbert Y."/>
            <person name="Kane L.T."/>
            <person name="Ebling H."/>
            <person name="Zhang L."/>
            <person name="Liu B."/>
            <person name="Eaton Z."/>
            <person name="Mclaughlin S."/>
            <person name="Kingan S."/>
            <person name="Baybayan P."/>
            <person name="Concepcion G."/>
            <person name="Jordan M."/>
            <person name="Riva A."/>
            <person name="Barbazuk W."/>
            <person name="Harkins T."/>
        </authorList>
    </citation>
    <scope>NUCLEOTIDE SEQUENCE [LARGE SCALE GENOMIC DNA]</scope>
    <source>
        <strain evidence="2">cv. Jamaican Lion 4</strain>
        <tissue evidence="1">Leaf</tissue>
    </source>
</reference>
<dbReference type="PROSITE" id="PS51257">
    <property type="entry name" value="PROKAR_LIPOPROTEIN"/>
    <property type="match status" value="1"/>
</dbReference>
<dbReference type="Proteomes" id="UP000525078">
    <property type="component" value="Unassembled WGS sequence"/>
</dbReference>
<accession>A0A7J6G4Y2</accession>
<proteinExistence type="predicted"/>
<protein>
    <submittedName>
        <fullName evidence="1">Uncharacterized protein</fullName>
    </submittedName>
</protein>
<dbReference type="PANTHER" id="PTHR31362">
    <property type="entry name" value="GLYCOSYLTRANSFERASE STELLO1-RELATED"/>
    <property type="match status" value="1"/>
</dbReference>